<accession>A0A7W7EU98</accession>
<dbReference type="CDD" id="cd01878">
    <property type="entry name" value="HflX"/>
    <property type="match status" value="1"/>
</dbReference>
<evidence type="ECO:0000256" key="4">
    <source>
        <dbReference type="ARBA" id="ARBA00023134"/>
    </source>
</evidence>
<dbReference type="Gene3D" id="3.40.50.11060">
    <property type="entry name" value="GTPase HflX, N-terminal domain"/>
    <property type="match status" value="1"/>
</dbReference>
<dbReference type="GO" id="GO:0003924">
    <property type="term" value="F:GTPase activity"/>
    <property type="evidence" value="ECO:0007669"/>
    <property type="project" value="UniProtKB-UniRule"/>
</dbReference>
<dbReference type="Pfam" id="PF13167">
    <property type="entry name" value="GTP-bdg_N"/>
    <property type="match status" value="1"/>
</dbReference>
<dbReference type="Gene3D" id="3.40.50.300">
    <property type="entry name" value="P-loop containing nucleotide triphosphate hydrolases"/>
    <property type="match status" value="1"/>
</dbReference>
<dbReference type="PIRSF" id="PIRSF006809">
    <property type="entry name" value="GTP-binding_hflX_prd"/>
    <property type="match status" value="1"/>
</dbReference>
<evidence type="ECO:0000313" key="11">
    <source>
        <dbReference type="Proteomes" id="UP000538566"/>
    </source>
</evidence>
<keyword evidence="4 5" id="KW-0342">GTP-binding</keyword>
<feature type="binding site" evidence="6">
    <location>
        <begin position="272"/>
        <end position="275"/>
    </location>
    <ligand>
        <name>GTP</name>
        <dbReference type="ChEBI" id="CHEBI:37565"/>
    </ligand>
</feature>
<dbReference type="NCBIfam" id="TIGR00231">
    <property type="entry name" value="small_GTP"/>
    <property type="match status" value="1"/>
</dbReference>
<dbReference type="GO" id="GO:0005737">
    <property type="term" value="C:cytoplasm"/>
    <property type="evidence" value="ECO:0007669"/>
    <property type="project" value="UniProtKB-SubCell"/>
</dbReference>
<comment type="caution">
    <text evidence="10">The sequence shown here is derived from an EMBL/GenBank/DDBJ whole genome shotgun (WGS) entry which is preliminary data.</text>
</comment>
<dbReference type="InterPro" id="IPR025121">
    <property type="entry name" value="GTPase_HflX_N"/>
</dbReference>
<comment type="cofactor">
    <cofactor evidence="7">
        <name>Mg(2+)</name>
        <dbReference type="ChEBI" id="CHEBI:18420"/>
    </cofactor>
</comment>
<keyword evidence="5" id="KW-0963">Cytoplasm</keyword>
<evidence type="ECO:0000256" key="6">
    <source>
        <dbReference type="PIRSR" id="PIRSR006809-1"/>
    </source>
</evidence>
<dbReference type="SUPFAM" id="SSF52540">
    <property type="entry name" value="P-loop containing nucleoside triphosphate hydrolases"/>
    <property type="match status" value="1"/>
</dbReference>
<dbReference type="InterPro" id="IPR030394">
    <property type="entry name" value="G_HFLX_dom"/>
</dbReference>
<comment type="subunit">
    <text evidence="5">Monomer. Associates with the 50S ribosomal subunit.</text>
</comment>
<dbReference type="GO" id="GO:0005525">
    <property type="term" value="F:GTP binding"/>
    <property type="evidence" value="ECO:0007669"/>
    <property type="project" value="UniProtKB-UniRule"/>
</dbReference>
<dbReference type="InterPro" id="IPR045498">
    <property type="entry name" value="HflX_C"/>
</dbReference>
<evidence type="ECO:0000256" key="3">
    <source>
        <dbReference type="ARBA" id="ARBA00022842"/>
    </source>
</evidence>
<dbReference type="InterPro" id="IPR027417">
    <property type="entry name" value="P-loop_NTPase"/>
</dbReference>
<feature type="binding site" evidence="7">
    <location>
        <position position="161"/>
    </location>
    <ligand>
        <name>Mg(2+)</name>
        <dbReference type="ChEBI" id="CHEBI:18420"/>
    </ligand>
</feature>
<dbReference type="InterPro" id="IPR032305">
    <property type="entry name" value="GTP-bd_M"/>
</dbReference>
<dbReference type="EMBL" id="JACHOA010000003">
    <property type="protein sequence ID" value="MBB4613834.1"/>
    <property type="molecule type" value="Genomic_DNA"/>
</dbReference>
<sequence>MRPATLFGEGQVERIAIACNQSDAELVIVDGALSAIQQRNLEDKLKRKVIDRTGLILEIFGERAATAEGRLQVELAHLDYQAGRLVRSWTHLERQRGGFGFLGGPGETQIEADRRQIRGRMARLRKELEQVRRTRGLHRERRQRAPWPVIALVGYTNAGKSTLFNRLTGADVMAEDLLFATLDPTMRAIRLPGVEKAILSDTVGFISDLPTQLVAAFRATLEEVTAADVIVHVRDVANPATADQKAEVEQILADLGVNGEGGPLIPIIEAWNKWDLLSTEDQAMRRDLIAAKVSEIPVVPLSALTGAGVDALLDKLGEILTGGAQTLELTVSLSDGQRLAWLHAHGDIIEETQVNDQDTPAMRIKVRLTPRELGRFASLTA</sequence>
<dbReference type="PROSITE" id="PS51705">
    <property type="entry name" value="G_HFLX"/>
    <property type="match status" value="1"/>
</dbReference>
<dbReference type="InterPro" id="IPR016496">
    <property type="entry name" value="GTPase_HflX"/>
</dbReference>
<dbReference type="InterPro" id="IPR006073">
    <property type="entry name" value="GTP-bd"/>
</dbReference>
<dbReference type="HAMAP" id="MF_00900">
    <property type="entry name" value="GTPase_HflX"/>
    <property type="match status" value="1"/>
</dbReference>
<feature type="binding site" evidence="6">
    <location>
        <begin position="302"/>
        <end position="304"/>
    </location>
    <ligand>
        <name>GTP</name>
        <dbReference type="ChEBI" id="CHEBI:37565"/>
    </ligand>
</feature>
<evidence type="ECO:0000256" key="8">
    <source>
        <dbReference type="SAM" id="Coils"/>
    </source>
</evidence>
<evidence type="ECO:0000256" key="5">
    <source>
        <dbReference type="HAMAP-Rule" id="MF_00900"/>
    </source>
</evidence>
<evidence type="ECO:0000256" key="2">
    <source>
        <dbReference type="ARBA" id="ARBA00022741"/>
    </source>
</evidence>
<gene>
    <name evidence="5" type="primary">hflX</name>
    <name evidence="10" type="ORF">GGR37_002109</name>
</gene>
<comment type="similarity">
    <text evidence="5">Belongs to the TRAFAC class OBG-HflX-like GTPase superfamily. HflX GTPase family.</text>
</comment>
<dbReference type="Proteomes" id="UP000538566">
    <property type="component" value="Unassembled WGS sequence"/>
</dbReference>
<dbReference type="Gene3D" id="6.10.250.2860">
    <property type="match status" value="1"/>
</dbReference>
<keyword evidence="8" id="KW-0175">Coiled coil</keyword>
<dbReference type="NCBIfam" id="TIGR03156">
    <property type="entry name" value="GTP_HflX"/>
    <property type="match status" value="1"/>
</dbReference>
<evidence type="ECO:0000256" key="7">
    <source>
        <dbReference type="PIRSR" id="PIRSR006809-2"/>
    </source>
</evidence>
<name>A0A7W7EU98_9SPHN</name>
<dbReference type="GO" id="GO:0046872">
    <property type="term" value="F:metal ion binding"/>
    <property type="evidence" value="ECO:0007669"/>
    <property type="project" value="UniProtKB-KW"/>
</dbReference>
<comment type="subcellular location">
    <subcellularLocation>
        <location evidence="5">Cytoplasm</location>
    </subcellularLocation>
    <text evidence="5">May associate with membranes.</text>
</comment>
<feature type="binding site" evidence="7">
    <location>
        <position position="181"/>
    </location>
    <ligand>
        <name>Mg(2+)</name>
        <dbReference type="ChEBI" id="CHEBI:18420"/>
    </ligand>
</feature>
<dbReference type="GO" id="GO:0043022">
    <property type="term" value="F:ribosome binding"/>
    <property type="evidence" value="ECO:0007669"/>
    <property type="project" value="TreeGrafter"/>
</dbReference>
<dbReference type="Pfam" id="PF16360">
    <property type="entry name" value="GTP-bdg_M"/>
    <property type="match status" value="1"/>
</dbReference>
<keyword evidence="3 7" id="KW-0460">Magnesium</keyword>
<evidence type="ECO:0000256" key="1">
    <source>
        <dbReference type="ARBA" id="ARBA00022723"/>
    </source>
</evidence>
<evidence type="ECO:0000313" key="10">
    <source>
        <dbReference type="EMBL" id="MBB4613834.1"/>
    </source>
</evidence>
<feature type="binding site" evidence="6">
    <location>
        <begin position="154"/>
        <end position="161"/>
    </location>
    <ligand>
        <name>GTP</name>
        <dbReference type="ChEBI" id="CHEBI:37565"/>
    </ligand>
</feature>
<dbReference type="InterPro" id="IPR042108">
    <property type="entry name" value="GTPase_HflX_N_sf"/>
</dbReference>
<proteinExistence type="inferred from homology"/>
<dbReference type="Pfam" id="PF19275">
    <property type="entry name" value="HflX_C"/>
    <property type="match status" value="1"/>
</dbReference>
<feature type="binding site" evidence="6">
    <location>
        <begin position="179"/>
        <end position="183"/>
    </location>
    <ligand>
        <name>GTP</name>
        <dbReference type="ChEBI" id="CHEBI:37565"/>
    </ligand>
</feature>
<keyword evidence="2 5" id="KW-0547">Nucleotide-binding</keyword>
<dbReference type="Pfam" id="PF01926">
    <property type="entry name" value="MMR_HSR1"/>
    <property type="match status" value="1"/>
</dbReference>
<dbReference type="InterPro" id="IPR005225">
    <property type="entry name" value="Small_GTP-bd"/>
</dbReference>
<dbReference type="AlphaFoldDB" id="A0A7W7EU98"/>
<reference evidence="10 11" key="1">
    <citation type="submission" date="2020-08" db="EMBL/GenBank/DDBJ databases">
        <title>Genomic Encyclopedia of Type Strains, Phase IV (KMG-IV): sequencing the most valuable type-strain genomes for metagenomic binning, comparative biology and taxonomic classification.</title>
        <authorList>
            <person name="Goeker M."/>
        </authorList>
    </citation>
    <scope>NUCLEOTIDE SEQUENCE [LARGE SCALE GENOMIC DNA]</scope>
    <source>
        <strain evidence="10 11">DSM 17507</strain>
    </source>
</reference>
<organism evidence="10 11">
    <name type="scientific">Novosphingobium taihuense</name>
    <dbReference type="NCBI Taxonomy" id="260085"/>
    <lineage>
        <taxon>Bacteria</taxon>
        <taxon>Pseudomonadati</taxon>
        <taxon>Pseudomonadota</taxon>
        <taxon>Alphaproteobacteria</taxon>
        <taxon>Sphingomonadales</taxon>
        <taxon>Sphingomonadaceae</taxon>
        <taxon>Novosphingobium</taxon>
    </lineage>
</organism>
<comment type="function">
    <text evidence="5">GTPase that associates with the 50S ribosomal subunit and may have a role during protein synthesis or ribosome biogenesis.</text>
</comment>
<dbReference type="PRINTS" id="PR00326">
    <property type="entry name" value="GTP1OBG"/>
</dbReference>
<feature type="binding site" evidence="6">
    <location>
        <begin position="201"/>
        <end position="204"/>
    </location>
    <ligand>
        <name>GTP</name>
        <dbReference type="ChEBI" id="CHEBI:37565"/>
    </ligand>
</feature>
<evidence type="ECO:0000259" key="9">
    <source>
        <dbReference type="PROSITE" id="PS51705"/>
    </source>
</evidence>
<keyword evidence="1 7" id="KW-0479">Metal-binding</keyword>
<dbReference type="PANTHER" id="PTHR10229:SF0">
    <property type="entry name" value="GTP-BINDING PROTEIN 6-RELATED"/>
    <property type="match status" value="1"/>
</dbReference>
<keyword evidence="11" id="KW-1185">Reference proteome</keyword>
<feature type="domain" description="Hflx-type G" evidence="9">
    <location>
        <begin position="148"/>
        <end position="324"/>
    </location>
</feature>
<protein>
    <recommendedName>
        <fullName evidence="5">GTPase HflX</fullName>
    </recommendedName>
    <alternativeName>
        <fullName evidence="5">GTP-binding protein HflX</fullName>
    </alternativeName>
</protein>
<feature type="coiled-coil region" evidence="8">
    <location>
        <begin position="114"/>
        <end position="141"/>
    </location>
</feature>
<dbReference type="PANTHER" id="PTHR10229">
    <property type="entry name" value="GTP-BINDING PROTEIN HFLX"/>
    <property type="match status" value="1"/>
</dbReference>